<dbReference type="Proteomes" id="UP000887013">
    <property type="component" value="Unassembled WGS sequence"/>
</dbReference>
<reference evidence="1" key="1">
    <citation type="submission" date="2020-08" db="EMBL/GenBank/DDBJ databases">
        <title>Multicomponent nature underlies the extraordinary mechanical properties of spider dragline silk.</title>
        <authorList>
            <person name="Kono N."/>
            <person name="Nakamura H."/>
            <person name="Mori M."/>
            <person name="Yoshida Y."/>
            <person name="Ohtoshi R."/>
            <person name="Malay A.D."/>
            <person name="Moran D.A.P."/>
            <person name="Tomita M."/>
            <person name="Numata K."/>
            <person name="Arakawa K."/>
        </authorList>
    </citation>
    <scope>NUCLEOTIDE SEQUENCE</scope>
</reference>
<protein>
    <submittedName>
        <fullName evidence="1">Uncharacterized protein</fullName>
    </submittedName>
</protein>
<evidence type="ECO:0000313" key="2">
    <source>
        <dbReference type="Proteomes" id="UP000887013"/>
    </source>
</evidence>
<accession>A0A8X6MEG2</accession>
<dbReference type="EMBL" id="BMAW01090525">
    <property type="protein sequence ID" value="GFS45330.1"/>
    <property type="molecule type" value="Genomic_DNA"/>
</dbReference>
<gene>
    <name evidence="1" type="ORF">NPIL_497961</name>
</gene>
<organism evidence="1 2">
    <name type="scientific">Nephila pilipes</name>
    <name type="common">Giant wood spider</name>
    <name type="synonym">Nephila maculata</name>
    <dbReference type="NCBI Taxonomy" id="299642"/>
    <lineage>
        <taxon>Eukaryota</taxon>
        <taxon>Metazoa</taxon>
        <taxon>Ecdysozoa</taxon>
        <taxon>Arthropoda</taxon>
        <taxon>Chelicerata</taxon>
        <taxon>Arachnida</taxon>
        <taxon>Araneae</taxon>
        <taxon>Araneomorphae</taxon>
        <taxon>Entelegynae</taxon>
        <taxon>Araneoidea</taxon>
        <taxon>Nephilidae</taxon>
        <taxon>Nephila</taxon>
    </lineage>
</organism>
<feature type="non-terminal residue" evidence="1">
    <location>
        <position position="1"/>
    </location>
</feature>
<keyword evidence="2" id="KW-1185">Reference proteome</keyword>
<dbReference type="AlphaFoldDB" id="A0A8X6MEG2"/>
<evidence type="ECO:0000313" key="1">
    <source>
        <dbReference type="EMBL" id="GFS45330.1"/>
    </source>
</evidence>
<sequence>VAFNGDAWRYRVPSEPPPPLRAKEQLQRVILIASTASEKRC</sequence>
<proteinExistence type="predicted"/>
<name>A0A8X6MEG2_NEPPI</name>
<comment type="caution">
    <text evidence="1">The sequence shown here is derived from an EMBL/GenBank/DDBJ whole genome shotgun (WGS) entry which is preliminary data.</text>
</comment>